<sequence>MKNNKKDAKMIGFKKAVAAAAKMATAANVNSACFFVAHQPKLPKGAEKLRKF</sequence>
<evidence type="ECO:0000313" key="2">
    <source>
        <dbReference type="Proteomes" id="UP000007050"/>
    </source>
</evidence>
<dbReference type="PATRIC" id="fig|717961.3.peg.1435"/>
<dbReference type="InterPro" id="IPR009229">
    <property type="entry name" value="AgrD"/>
</dbReference>
<name>D4MKQ2_9FIRM</name>
<dbReference type="AlphaFoldDB" id="D4MKQ2"/>
<evidence type="ECO:0008006" key="3">
    <source>
        <dbReference type="Google" id="ProtNLM"/>
    </source>
</evidence>
<dbReference type="BioCyc" id="ESIR717961:G136L-1110-MONOMER"/>
<dbReference type="HOGENOM" id="CLU_3080018_0_0_9"/>
<gene>
    <name evidence="1" type="ORF">ES1_13520</name>
</gene>
<evidence type="ECO:0000313" key="1">
    <source>
        <dbReference type="EMBL" id="CBL34335.1"/>
    </source>
</evidence>
<accession>D4MKQ2</accession>
<reference evidence="1 2" key="1">
    <citation type="submission" date="2010-03" db="EMBL/GenBank/DDBJ databases">
        <title>The genome sequence of Eubacterium siraeum V10Sc8a.</title>
        <authorList>
            <consortium name="metaHIT consortium -- http://www.metahit.eu/"/>
            <person name="Pajon A."/>
            <person name="Turner K."/>
            <person name="Parkhill J."/>
            <person name="Duncan S."/>
            <person name="Flint H."/>
        </authorList>
    </citation>
    <scope>NUCLEOTIDE SEQUENCE [LARGE SCALE GENOMIC DNA]</scope>
    <source>
        <strain evidence="1 2">V10Sc8a</strain>
    </source>
</reference>
<dbReference type="KEGG" id="esr:ES1_13520"/>
<reference evidence="1 2" key="2">
    <citation type="submission" date="2010-03" db="EMBL/GenBank/DDBJ databases">
        <authorList>
            <person name="Pajon A."/>
        </authorList>
    </citation>
    <scope>NUCLEOTIDE SEQUENCE [LARGE SCALE GENOMIC DNA]</scope>
    <source>
        <strain evidence="1 2">V10Sc8a</strain>
    </source>
</reference>
<dbReference type="NCBIfam" id="TIGR04223">
    <property type="entry name" value="quorum_AgrD"/>
    <property type="match status" value="1"/>
</dbReference>
<dbReference type="EMBL" id="FP929059">
    <property type="protein sequence ID" value="CBL34335.1"/>
    <property type="molecule type" value="Genomic_DNA"/>
</dbReference>
<proteinExistence type="predicted"/>
<protein>
    <recommendedName>
        <fullName evidence="3">Cyclic lactone autoinducer peptide</fullName>
    </recommendedName>
</protein>
<dbReference type="Proteomes" id="UP000007050">
    <property type="component" value="Chromosome"/>
</dbReference>
<organism evidence="1 2">
    <name type="scientific">[Eubacterium] siraeum V10Sc8a</name>
    <dbReference type="NCBI Taxonomy" id="717961"/>
    <lineage>
        <taxon>Bacteria</taxon>
        <taxon>Bacillati</taxon>
        <taxon>Bacillota</taxon>
        <taxon>Clostridia</taxon>
        <taxon>Eubacteriales</taxon>
        <taxon>Oscillospiraceae</taxon>
        <taxon>Oscillospiraceae incertae sedis</taxon>
    </lineage>
</organism>